<name>A0A2S6HGL6_9GAMM</name>
<sequence>MKLWNRRLIPHTFSLLGGEPSIHPDLPEFVLLARRVWPSAHLRLVTNGFFLHRHPALPAILQRDPNTSIYLSIHHDGPEYAEKLRPVMTLLKSWVRNYRIRVNIYLSFKHWTRVYRGSGNAMEPFKDGLPRQSWERCPAKHCPQLFEGKVWKCAPLAYLKLQDAKYRLSDSWKPYLQYQPLESNCTAEQLAEFFHREEEPFCGMCPANPEMFKLPVPFNSSK</sequence>
<dbReference type="Proteomes" id="UP000240010">
    <property type="component" value="Unassembled WGS sequence"/>
</dbReference>
<reference evidence="1 2" key="1">
    <citation type="submission" date="2018-02" db="EMBL/GenBank/DDBJ databases">
        <title>Subsurface microbial communities from deep shales in Ohio and West Virginia, USA.</title>
        <authorList>
            <person name="Wrighton K."/>
        </authorList>
    </citation>
    <scope>NUCLEOTIDE SEQUENCE [LARGE SCALE GENOMIC DNA]</scope>
    <source>
        <strain evidence="1 2">OWC-DMM</strain>
    </source>
</reference>
<evidence type="ECO:0000313" key="2">
    <source>
        <dbReference type="Proteomes" id="UP000240010"/>
    </source>
</evidence>
<organism evidence="1 2">
    <name type="scientific">Methylobacter tundripaludum</name>
    <dbReference type="NCBI Taxonomy" id="173365"/>
    <lineage>
        <taxon>Bacteria</taxon>
        <taxon>Pseudomonadati</taxon>
        <taxon>Pseudomonadota</taxon>
        <taxon>Gammaproteobacteria</taxon>
        <taxon>Methylococcales</taxon>
        <taxon>Methylococcaceae</taxon>
        <taxon>Methylobacter</taxon>
    </lineage>
</organism>
<dbReference type="AlphaFoldDB" id="A0A2S6HGL6"/>
<accession>A0A2S6HGL6</accession>
<dbReference type="SUPFAM" id="SSF102114">
    <property type="entry name" value="Radical SAM enzymes"/>
    <property type="match status" value="1"/>
</dbReference>
<dbReference type="InterPro" id="IPR013785">
    <property type="entry name" value="Aldolase_TIM"/>
</dbReference>
<dbReference type="InterPro" id="IPR058240">
    <property type="entry name" value="rSAM_sf"/>
</dbReference>
<dbReference type="EMBL" id="PTIZ01000003">
    <property type="protein sequence ID" value="PPK76533.1"/>
    <property type="molecule type" value="Genomic_DNA"/>
</dbReference>
<evidence type="ECO:0008006" key="3">
    <source>
        <dbReference type="Google" id="ProtNLM"/>
    </source>
</evidence>
<dbReference type="CDD" id="cd01335">
    <property type="entry name" value="Radical_SAM"/>
    <property type="match status" value="1"/>
</dbReference>
<gene>
    <name evidence="1" type="ORF">B0F87_103140</name>
</gene>
<comment type="caution">
    <text evidence="1">The sequence shown here is derived from an EMBL/GenBank/DDBJ whole genome shotgun (WGS) entry which is preliminary data.</text>
</comment>
<protein>
    <recommendedName>
        <fullName evidence="3">Radical SAM family protein</fullName>
    </recommendedName>
</protein>
<dbReference type="Gene3D" id="3.20.20.70">
    <property type="entry name" value="Aldolase class I"/>
    <property type="match status" value="1"/>
</dbReference>
<evidence type="ECO:0000313" key="1">
    <source>
        <dbReference type="EMBL" id="PPK76533.1"/>
    </source>
</evidence>
<proteinExistence type="predicted"/>